<accession>A0AAW1PLF4</accession>
<comment type="caution">
    <text evidence="1">The sequence shown here is derived from an EMBL/GenBank/DDBJ whole genome shotgun (WGS) entry which is preliminary data.</text>
</comment>
<sequence length="81" mass="8649">MLSSAGGGTISSSNNTSAPQVLLPLFIDRCLRYTRGVPRSAVSCGIRVTWTWGKLPMPPSGTASPDSGVIIIQRSFNRSLR</sequence>
<dbReference type="Proteomes" id="UP001465755">
    <property type="component" value="Unassembled WGS sequence"/>
</dbReference>
<name>A0AAW1PLF4_9CHLO</name>
<reference evidence="1 2" key="1">
    <citation type="journal article" date="2024" name="Nat. Commun.">
        <title>Phylogenomics reveals the evolutionary origins of lichenization in chlorophyte algae.</title>
        <authorList>
            <person name="Puginier C."/>
            <person name="Libourel C."/>
            <person name="Otte J."/>
            <person name="Skaloud P."/>
            <person name="Haon M."/>
            <person name="Grisel S."/>
            <person name="Petersen M."/>
            <person name="Berrin J.G."/>
            <person name="Delaux P.M."/>
            <person name="Dal Grande F."/>
            <person name="Keller J."/>
        </authorList>
    </citation>
    <scope>NUCLEOTIDE SEQUENCE [LARGE SCALE GENOMIC DNA]</scope>
    <source>
        <strain evidence="1 2">SAG 2036</strain>
    </source>
</reference>
<organism evidence="1 2">
    <name type="scientific">Symbiochloris irregularis</name>
    <dbReference type="NCBI Taxonomy" id="706552"/>
    <lineage>
        <taxon>Eukaryota</taxon>
        <taxon>Viridiplantae</taxon>
        <taxon>Chlorophyta</taxon>
        <taxon>core chlorophytes</taxon>
        <taxon>Trebouxiophyceae</taxon>
        <taxon>Trebouxiales</taxon>
        <taxon>Trebouxiaceae</taxon>
        <taxon>Symbiochloris</taxon>
    </lineage>
</organism>
<evidence type="ECO:0000313" key="1">
    <source>
        <dbReference type="EMBL" id="KAK9809458.1"/>
    </source>
</evidence>
<evidence type="ECO:0000313" key="2">
    <source>
        <dbReference type="Proteomes" id="UP001465755"/>
    </source>
</evidence>
<protein>
    <submittedName>
        <fullName evidence="1">Uncharacterized protein</fullName>
    </submittedName>
</protein>
<dbReference type="EMBL" id="JALJOQ010000020">
    <property type="protein sequence ID" value="KAK9809458.1"/>
    <property type="molecule type" value="Genomic_DNA"/>
</dbReference>
<gene>
    <name evidence="1" type="ORF">WJX73_009796</name>
</gene>
<proteinExistence type="predicted"/>
<dbReference type="AlphaFoldDB" id="A0AAW1PLF4"/>
<keyword evidence="2" id="KW-1185">Reference proteome</keyword>